<proteinExistence type="predicted"/>
<feature type="compositionally biased region" description="Basic and acidic residues" evidence="1">
    <location>
        <begin position="248"/>
        <end position="262"/>
    </location>
</feature>
<feature type="compositionally biased region" description="Basic residues" evidence="1">
    <location>
        <begin position="843"/>
        <end position="854"/>
    </location>
</feature>
<dbReference type="Gene3D" id="1.10.287.370">
    <property type="match status" value="1"/>
</dbReference>
<feature type="region of interest" description="Disordered" evidence="1">
    <location>
        <begin position="134"/>
        <end position="176"/>
    </location>
</feature>
<feature type="compositionally biased region" description="Acidic residues" evidence="1">
    <location>
        <begin position="618"/>
        <end position="640"/>
    </location>
</feature>
<gene>
    <name evidence="2" type="ORF">CspeluHIS016_0105380</name>
</gene>
<feature type="compositionally biased region" description="Basic and acidic residues" evidence="1">
    <location>
        <begin position="755"/>
        <end position="766"/>
    </location>
</feature>
<feature type="region of interest" description="Disordered" evidence="1">
    <location>
        <begin position="95"/>
        <end position="119"/>
    </location>
</feature>
<sequence length="854" mass="92596">MPDLEPLQLPLRPTDHSLGAHIAALDLLATRLDALPTRSRWGARVPINSKASFVGDVVHTNEVKVNVGSDLWVEMTACDAADWVRSRKATMLEEHARATEGQAVQPKQEKQPTPRAGQRILRTKDIVFDPLLGTTAHHLPPQEQPAPRTKAEAALSSEPTAAETPPSSGPTTALVSDGKQVDVPQSLQNLVDLVGEHLQNKLNIPNGESTVNEAGEPIYEIREDADGRSLAPLPNSTGEGTIEIPEGADEKYFSPEAVERRAALRRRVFHEGDSDDEEEEQEDGMDVDNDEKEKDEMDVDGDDSDEVETPKASSRPAVAPPAPRQPSPPPTLQPTLQSTIQAAQLSDLISPATPTQTSLASFPGSPARGPPKGILKQPARKKSVSFDESVPIPPDTPPPRRHGFPLDQMIASTRPVDAHGMPMKLVPTLKMPLPGRRTVPETFGGLRTGFLGSAPILSLAPQVESSRAAMTQPEPRELSQLELARKEEEKTQAKLKEEKEREDAKAKPAVQMQVEEKPAAGQGAKPVVMTEPRSTAAKHEKTDMDVDEPPAKILKTDDQPKKKSLFAQRRAPNFPKQSGTAPMVTMKGSVVEAPPALRQTGVPPTVEASSSQTPMVIVDDDDEDDEDYGDLGEFSEDEEDEYALDEALLAREVALEYHRRQAWQRPIDEDEVDPEAAGAEAVLGIPRVSTISGQGEDLRIVNPTADDLSQFLRVGRADDGELVFEQPLVHSDSESDGEDSSPAAVDRRQRRARRKDVMARLLRGEYEELPTFDASVPGLRAEQYTESLPPSVGAVPKIETETPSTAPATAPAPAATPKQPTATRDVVERTASEAPSAPTPPKKVSRFKAARVQS</sequence>
<feature type="compositionally biased region" description="Acidic residues" evidence="1">
    <location>
        <begin position="273"/>
        <end position="290"/>
    </location>
</feature>
<feature type="compositionally biased region" description="Basic and acidic residues" evidence="1">
    <location>
        <begin position="474"/>
        <end position="506"/>
    </location>
</feature>
<evidence type="ECO:0008006" key="4">
    <source>
        <dbReference type="Google" id="ProtNLM"/>
    </source>
</evidence>
<dbReference type="AlphaFoldDB" id="A0AAD3TP46"/>
<evidence type="ECO:0000313" key="3">
    <source>
        <dbReference type="Proteomes" id="UP001222932"/>
    </source>
</evidence>
<dbReference type="InterPro" id="IPR009053">
    <property type="entry name" value="Prefoldin"/>
</dbReference>
<organism evidence="2 3">
    <name type="scientific">Cutaneotrichosporon spelunceum</name>
    <dbReference type="NCBI Taxonomy" id="1672016"/>
    <lineage>
        <taxon>Eukaryota</taxon>
        <taxon>Fungi</taxon>
        <taxon>Dikarya</taxon>
        <taxon>Basidiomycota</taxon>
        <taxon>Agaricomycotina</taxon>
        <taxon>Tremellomycetes</taxon>
        <taxon>Trichosporonales</taxon>
        <taxon>Trichosporonaceae</taxon>
        <taxon>Cutaneotrichosporon</taxon>
    </lineage>
</organism>
<reference evidence="2" key="1">
    <citation type="journal article" date="2023" name="BMC Genomics">
        <title>Chromosome-level genome assemblies of Cutaneotrichosporon spp. (Trichosporonales, Basidiomycota) reveal imbalanced evolution between nucleotide sequences and chromosome synteny.</title>
        <authorList>
            <person name="Kobayashi Y."/>
            <person name="Kayamori A."/>
            <person name="Aoki K."/>
            <person name="Shiwa Y."/>
            <person name="Matsutani M."/>
            <person name="Fujita N."/>
            <person name="Sugita T."/>
            <person name="Iwasaki W."/>
            <person name="Tanaka N."/>
            <person name="Takashima M."/>
        </authorList>
    </citation>
    <scope>NUCLEOTIDE SEQUENCE</scope>
    <source>
        <strain evidence="2">HIS016</strain>
    </source>
</reference>
<feature type="compositionally biased region" description="Acidic residues" evidence="1">
    <location>
        <begin position="296"/>
        <end position="307"/>
    </location>
</feature>
<protein>
    <recommendedName>
        <fullName evidence="4">DUF3835 domain-containing protein</fullName>
    </recommendedName>
</protein>
<feature type="region of interest" description="Disordered" evidence="1">
    <location>
        <begin position="467"/>
        <end position="640"/>
    </location>
</feature>
<accession>A0AAD3TP46</accession>
<feature type="region of interest" description="Disordered" evidence="1">
    <location>
        <begin position="223"/>
        <end position="406"/>
    </location>
</feature>
<evidence type="ECO:0000256" key="1">
    <source>
        <dbReference type="SAM" id="MobiDB-lite"/>
    </source>
</evidence>
<dbReference type="EMBL" id="BTCM01000001">
    <property type="protein sequence ID" value="GMK53952.1"/>
    <property type="molecule type" value="Genomic_DNA"/>
</dbReference>
<reference evidence="2" key="2">
    <citation type="submission" date="2023-06" db="EMBL/GenBank/DDBJ databases">
        <authorList>
            <person name="Kobayashi Y."/>
            <person name="Kayamori A."/>
            <person name="Aoki K."/>
            <person name="Shiwa Y."/>
            <person name="Fujita N."/>
            <person name="Sugita T."/>
            <person name="Iwasaki W."/>
            <person name="Tanaka N."/>
            <person name="Takashima M."/>
        </authorList>
    </citation>
    <scope>NUCLEOTIDE SEQUENCE</scope>
    <source>
        <strain evidence="2">HIS016</strain>
    </source>
</reference>
<dbReference type="Proteomes" id="UP001222932">
    <property type="component" value="Unassembled WGS sequence"/>
</dbReference>
<evidence type="ECO:0000313" key="2">
    <source>
        <dbReference type="EMBL" id="GMK53952.1"/>
    </source>
</evidence>
<feature type="compositionally biased region" description="Pro residues" evidence="1">
    <location>
        <begin position="318"/>
        <end position="332"/>
    </location>
</feature>
<comment type="caution">
    <text evidence="2">The sequence shown here is derived from an EMBL/GenBank/DDBJ whole genome shotgun (WGS) entry which is preliminary data.</text>
</comment>
<feature type="compositionally biased region" description="Polar residues" evidence="1">
    <location>
        <begin position="165"/>
        <end position="174"/>
    </location>
</feature>
<feature type="compositionally biased region" description="Low complexity" evidence="1">
    <location>
        <begin position="801"/>
        <end position="823"/>
    </location>
</feature>
<feature type="region of interest" description="Disordered" evidence="1">
    <location>
        <begin position="723"/>
        <end position="854"/>
    </location>
</feature>
<keyword evidence="3" id="KW-1185">Reference proteome</keyword>
<name>A0AAD3TP46_9TREE</name>